<keyword evidence="1" id="KW-0472">Membrane</keyword>
<keyword evidence="3" id="KW-1185">Reference proteome</keyword>
<keyword evidence="1" id="KW-1133">Transmembrane helix</keyword>
<sequence length="202" mass="22229">MAMVWREQGRSSYWRSFMCGVSVTILLMTVIIFGTLMLSPERVERLFTDRHSTVVTPVNVVGARGQSPPPPPHLPSNAPVVQAAATALPPPASARKQPTDAAEGARYLDELYRWRANMRERRNERRQRQQVVMNMVIDDPMALMRDMLGDVGGVMGGAVGEMLNDVQNDLRRDQSFGAANGGDLFFSPGATNGEPYVITVVA</sequence>
<dbReference type="AlphaFoldDB" id="A0A0M0K958"/>
<organism evidence="2 3">
    <name type="scientific">Chrysochromulina tobinii</name>
    <dbReference type="NCBI Taxonomy" id="1460289"/>
    <lineage>
        <taxon>Eukaryota</taxon>
        <taxon>Haptista</taxon>
        <taxon>Haptophyta</taxon>
        <taxon>Prymnesiophyceae</taxon>
        <taxon>Prymnesiales</taxon>
        <taxon>Chrysochromulinaceae</taxon>
        <taxon>Chrysochromulina</taxon>
    </lineage>
</organism>
<accession>A0A0M0K958</accession>
<feature type="transmembrane region" description="Helical" evidence="1">
    <location>
        <begin position="12"/>
        <end position="38"/>
    </location>
</feature>
<name>A0A0M0K958_9EUKA</name>
<evidence type="ECO:0000313" key="2">
    <source>
        <dbReference type="EMBL" id="KOO35360.1"/>
    </source>
</evidence>
<keyword evidence="1" id="KW-0812">Transmembrane</keyword>
<proteinExistence type="predicted"/>
<dbReference type="EMBL" id="JWZX01000899">
    <property type="protein sequence ID" value="KOO35360.1"/>
    <property type="molecule type" value="Genomic_DNA"/>
</dbReference>
<comment type="caution">
    <text evidence="2">The sequence shown here is derived from an EMBL/GenBank/DDBJ whole genome shotgun (WGS) entry which is preliminary data.</text>
</comment>
<dbReference type="Proteomes" id="UP000037460">
    <property type="component" value="Unassembled WGS sequence"/>
</dbReference>
<evidence type="ECO:0000313" key="3">
    <source>
        <dbReference type="Proteomes" id="UP000037460"/>
    </source>
</evidence>
<evidence type="ECO:0000256" key="1">
    <source>
        <dbReference type="SAM" id="Phobius"/>
    </source>
</evidence>
<gene>
    <name evidence="2" type="ORF">Ctob_005890</name>
</gene>
<protein>
    <submittedName>
        <fullName evidence="2">Uncharacterized protein</fullName>
    </submittedName>
</protein>
<reference evidence="3" key="1">
    <citation type="journal article" date="2015" name="PLoS Genet.">
        <title>Genome Sequence and Transcriptome Analyses of Chrysochromulina tobin: Metabolic Tools for Enhanced Algal Fitness in the Prominent Order Prymnesiales (Haptophyceae).</title>
        <authorList>
            <person name="Hovde B.T."/>
            <person name="Deodato C.R."/>
            <person name="Hunsperger H.M."/>
            <person name="Ryken S.A."/>
            <person name="Yost W."/>
            <person name="Jha R.K."/>
            <person name="Patterson J."/>
            <person name="Monnat R.J. Jr."/>
            <person name="Barlow S.B."/>
            <person name="Starkenburg S.R."/>
            <person name="Cattolico R.A."/>
        </authorList>
    </citation>
    <scope>NUCLEOTIDE SEQUENCE</scope>
    <source>
        <strain evidence="3">CCMP291</strain>
    </source>
</reference>